<dbReference type="GO" id="GO:0120159">
    <property type="term" value="F:rRNA pseudouridine synthase activity"/>
    <property type="evidence" value="ECO:0007669"/>
    <property type="project" value="UniProtKB-ARBA"/>
</dbReference>
<dbReference type="PANTHER" id="PTHR21600:SF44">
    <property type="entry name" value="RIBOSOMAL LARGE SUBUNIT PSEUDOURIDINE SYNTHASE D"/>
    <property type="match status" value="1"/>
</dbReference>
<evidence type="ECO:0000256" key="4">
    <source>
        <dbReference type="PROSITE-ProRule" id="PRU00182"/>
    </source>
</evidence>
<comment type="catalytic activity">
    <reaction evidence="5">
        <text>a uridine in RNA = a pseudouridine in RNA</text>
        <dbReference type="Rhea" id="RHEA:48348"/>
        <dbReference type="Rhea" id="RHEA-COMP:12068"/>
        <dbReference type="Rhea" id="RHEA-COMP:12069"/>
        <dbReference type="ChEBI" id="CHEBI:65314"/>
        <dbReference type="ChEBI" id="CHEBI:65315"/>
    </reaction>
</comment>
<feature type="active site" evidence="3">
    <location>
        <position position="149"/>
    </location>
</feature>
<accession>A0A1C3E6G3</accession>
<protein>
    <recommendedName>
        <fullName evidence="5">Pseudouridine synthase</fullName>
        <ecNumber evidence="5">5.4.99.-</ecNumber>
    </recommendedName>
</protein>
<evidence type="ECO:0000313" key="8">
    <source>
        <dbReference type="Proteomes" id="UP000094828"/>
    </source>
</evidence>
<dbReference type="EC" id="5.4.99.-" evidence="5"/>
<dbReference type="PROSITE" id="PS01129">
    <property type="entry name" value="PSI_RLU"/>
    <property type="match status" value="1"/>
</dbReference>
<name>A0A1C3E6G3_9PLAN</name>
<dbReference type="RefSeq" id="WP_068851204.1">
    <property type="nucleotide sequence ID" value="NZ_LYDR01000151.1"/>
</dbReference>
<dbReference type="InterPro" id="IPR006225">
    <property type="entry name" value="PsdUridine_synth_RluC/D"/>
</dbReference>
<dbReference type="AlphaFoldDB" id="A0A1C3E6G3"/>
<sequence length="345" mass="39679">MNEPSIFGLDDNPALVLTVEARAHGWRIDHYLSRLYPNFSRVAFQRTIEEGKVLVNGLPVKISRRLRVNDVIEFSLPAEPDQRVQPEDIPLDILYDDEYLCVINKTANMIVHPGRGNYRGTLAGALQFHFDSLSDVAGQYRAGIVHRLDRDTSGVLVVAKDNTVHQHLSRQFEERSVEKEYHAIVWGEMQFDADYVETYVRVSFRNRERMMVCPPGDNARQAATFYEVQQRFRGFTYVKLQPQTGRTHQLRVHMHHLGHPIIADRLYEGKTCVKLSDILPDTAEEADETLIDRQALHARRLAFNHPVTKKRMVFEAPLPADFQKTLDTLKTHAIKPKKSTSSKLR</sequence>
<dbReference type="STRING" id="1841610.A6X21_11380"/>
<dbReference type="OrthoDB" id="9784108at2"/>
<gene>
    <name evidence="7" type="ORF">A6X21_11380</name>
</gene>
<dbReference type="PROSITE" id="PS50889">
    <property type="entry name" value="S4"/>
    <property type="match status" value="1"/>
</dbReference>
<dbReference type="CDD" id="cd02869">
    <property type="entry name" value="PseudoU_synth_RluA_like"/>
    <property type="match status" value="1"/>
</dbReference>
<evidence type="ECO:0000256" key="5">
    <source>
        <dbReference type="RuleBase" id="RU362028"/>
    </source>
</evidence>
<keyword evidence="8" id="KW-1185">Reference proteome</keyword>
<dbReference type="Proteomes" id="UP000094828">
    <property type="component" value="Unassembled WGS sequence"/>
</dbReference>
<dbReference type="CDD" id="cd00165">
    <property type="entry name" value="S4"/>
    <property type="match status" value="1"/>
</dbReference>
<dbReference type="InterPro" id="IPR050188">
    <property type="entry name" value="RluA_PseudoU_synthase"/>
</dbReference>
<dbReference type="PANTHER" id="PTHR21600">
    <property type="entry name" value="MITOCHONDRIAL RNA PSEUDOURIDINE SYNTHASE"/>
    <property type="match status" value="1"/>
</dbReference>
<evidence type="ECO:0000256" key="3">
    <source>
        <dbReference type="PIRSR" id="PIRSR606225-1"/>
    </source>
</evidence>
<comment type="similarity">
    <text evidence="1 5">Belongs to the pseudouridine synthase RluA family.</text>
</comment>
<dbReference type="InterPro" id="IPR006224">
    <property type="entry name" value="PsdUridine_synth_RluA-like_CS"/>
</dbReference>
<keyword evidence="2 5" id="KW-0413">Isomerase</keyword>
<evidence type="ECO:0000256" key="1">
    <source>
        <dbReference type="ARBA" id="ARBA00010876"/>
    </source>
</evidence>
<dbReference type="GO" id="GO:0000455">
    <property type="term" value="P:enzyme-directed rRNA pseudouridine synthesis"/>
    <property type="evidence" value="ECO:0007669"/>
    <property type="project" value="TreeGrafter"/>
</dbReference>
<proteinExistence type="inferred from homology"/>
<dbReference type="Pfam" id="PF01479">
    <property type="entry name" value="S4"/>
    <property type="match status" value="1"/>
</dbReference>
<feature type="domain" description="RNA-binding S4" evidence="6">
    <location>
        <begin position="26"/>
        <end position="83"/>
    </location>
</feature>
<dbReference type="InterPro" id="IPR020103">
    <property type="entry name" value="PsdUridine_synth_cat_dom_sf"/>
</dbReference>
<dbReference type="Gene3D" id="3.30.2350.10">
    <property type="entry name" value="Pseudouridine synthase"/>
    <property type="match status" value="1"/>
</dbReference>
<dbReference type="SUPFAM" id="SSF55120">
    <property type="entry name" value="Pseudouridine synthase"/>
    <property type="match status" value="1"/>
</dbReference>
<dbReference type="GO" id="GO:0003723">
    <property type="term" value="F:RNA binding"/>
    <property type="evidence" value="ECO:0007669"/>
    <property type="project" value="UniProtKB-KW"/>
</dbReference>
<dbReference type="NCBIfam" id="TIGR00005">
    <property type="entry name" value="rluA_subfam"/>
    <property type="match status" value="1"/>
</dbReference>
<dbReference type="InterPro" id="IPR002942">
    <property type="entry name" value="S4_RNA-bd"/>
</dbReference>
<dbReference type="SMART" id="SM00363">
    <property type="entry name" value="S4"/>
    <property type="match status" value="1"/>
</dbReference>
<comment type="function">
    <text evidence="5">Responsible for synthesis of pseudouridine from uracil.</text>
</comment>
<organism evidence="7 8">
    <name type="scientific">Planctopirus hydrillae</name>
    <dbReference type="NCBI Taxonomy" id="1841610"/>
    <lineage>
        <taxon>Bacteria</taxon>
        <taxon>Pseudomonadati</taxon>
        <taxon>Planctomycetota</taxon>
        <taxon>Planctomycetia</taxon>
        <taxon>Planctomycetales</taxon>
        <taxon>Planctomycetaceae</taxon>
        <taxon>Planctopirus</taxon>
    </lineage>
</organism>
<evidence type="ECO:0000256" key="2">
    <source>
        <dbReference type="ARBA" id="ARBA00023235"/>
    </source>
</evidence>
<keyword evidence="4" id="KW-0694">RNA-binding</keyword>
<dbReference type="InterPro" id="IPR006145">
    <property type="entry name" value="PsdUridine_synth_RsuA/RluA"/>
</dbReference>
<evidence type="ECO:0000313" key="7">
    <source>
        <dbReference type="EMBL" id="ODA28835.1"/>
    </source>
</evidence>
<reference evidence="7 8" key="1">
    <citation type="submission" date="2016-05" db="EMBL/GenBank/DDBJ databases">
        <title>Genomic and physiological characterization of Planctopirus sp. isolated from fresh water lake.</title>
        <authorList>
            <person name="Subhash Y."/>
            <person name="Ramana C."/>
        </authorList>
    </citation>
    <scope>NUCLEOTIDE SEQUENCE [LARGE SCALE GENOMIC DNA]</scope>
    <source>
        <strain evidence="7 8">JC280</strain>
    </source>
</reference>
<comment type="caution">
    <text evidence="7">The sequence shown here is derived from an EMBL/GenBank/DDBJ whole genome shotgun (WGS) entry which is preliminary data.</text>
</comment>
<dbReference type="SUPFAM" id="SSF55174">
    <property type="entry name" value="Alpha-L RNA-binding motif"/>
    <property type="match status" value="1"/>
</dbReference>
<dbReference type="EMBL" id="LYDR01000151">
    <property type="protein sequence ID" value="ODA28835.1"/>
    <property type="molecule type" value="Genomic_DNA"/>
</dbReference>
<dbReference type="Gene3D" id="3.10.290.10">
    <property type="entry name" value="RNA-binding S4 domain"/>
    <property type="match status" value="1"/>
</dbReference>
<evidence type="ECO:0000259" key="6">
    <source>
        <dbReference type="SMART" id="SM00363"/>
    </source>
</evidence>
<dbReference type="InterPro" id="IPR036986">
    <property type="entry name" value="S4_RNA-bd_sf"/>
</dbReference>
<dbReference type="Pfam" id="PF00849">
    <property type="entry name" value="PseudoU_synth_2"/>
    <property type="match status" value="1"/>
</dbReference>